<organism evidence="1 2">
    <name type="scientific">Trifolium medium</name>
    <dbReference type="NCBI Taxonomy" id="97028"/>
    <lineage>
        <taxon>Eukaryota</taxon>
        <taxon>Viridiplantae</taxon>
        <taxon>Streptophyta</taxon>
        <taxon>Embryophyta</taxon>
        <taxon>Tracheophyta</taxon>
        <taxon>Spermatophyta</taxon>
        <taxon>Magnoliopsida</taxon>
        <taxon>eudicotyledons</taxon>
        <taxon>Gunneridae</taxon>
        <taxon>Pentapetalae</taxon>
        <taxon>rosids</taxon>
        <taxon>fabids</taxon>
        <taxon>Fabales</taxon>
        <taxon>Fabaceae</taxon>
        <taxon>Papilionoideae</taxon>
        <taxon>50 kb inversion clade</taxon>
        <taxon>NPAAA clade</taxon>
        <taxon>Hologalegina</taxon>
        <taxon>IRL clade</taxon>
        <taxon>Trifolieae</taxon>
        <taxon>Trifolium</taxon>
    </lineage>
</organism>
<evidence type="ECO:0000313" key="2">
    <source>
        <dbReference type="Proteomes" id="UP000265520"/>
    </source>
</evidence>
<dbReference type="EMBL" id="LXQA010784634">
    <property type="protein sequence ID" value="MCI70873.1"/>
    <property type="molecule type" value="Genomic_DNA"/>
</dbReference>
<feature type="non-terminal residue" evidence="1">
    <location>
        <position position="47"/>
    </location>
</feature>
<reference evidence="1 2" key="1">
    <citation type="journal article" date="2018" name="Front. Plant Sci.">
        <title>Red Clover (Trifolium pratense) and Zigzag Clover (T. medium) - A Picture of Genomic Similarities and Differences.</title>
        <authorList>
            <person name="Dluhosova J."/>
            <person name="Istvanek J."/>
            <person name="Nedelnik J."/>
            <person name="Repkova J."/>
        </authorList>
    </citation>
    <scope>NUCLEOTIDE SEQUENCE [LARGE SCALE GENOMIC DNA]</scope>
    <source>
        <strain evidence="2">cv. 10/8</strain>
        <tissue evidence="1">Leaf</tissue>
    </source>
</reference>
<keyword evidence="2" id="KW-1185">Reference proteome</keyword>
<protein>
    <submittedName>
        <fullName evidence="1">Uncharacterized protein</fullName>
    </submittedName>
</protein>
<proteinExistence type="predicted"/>
<dbReference type="AlphaFoldDB" id="A0A392UBH6"/>
<name>A0A392UBH6_9FABA</name>
<dbReference type="Proteomes" id="UP000265520">
    <property type="component" value="Unassembled WGS sequence"/>
</dbReference>
<accession>A0A392UBH6</accession>
<comment type="caution">
    <text evidence="1">The sequence shown here is derived from an EMBL/GenBank/DDBJ whole genome shotgun (WGS) entry which is preliminary data.</text>
</comment>
<sequence>MWSGVQLLTHAYGENSVGRGQSTLCVPQVPRRRLVIANGGENFVPIS</sequence>
<evidence type="ECO:0000313" key="1">
    <source>
        <dbReference type="EMBL" id="MCI70873.1"/>
    </source>
</evidence>